<proteinExistence type="predicted"/>
<dbReference type="Proteomes" id="UP000033054">
    <property type="component" value="Chromosome"/>
</dbReference>
<evidence type="ECO:0008006" key="4">
    <source>
        <dbReference type="Google" id="ProtNLM"/>
    </source>
</evidence>
<dbReference type="RefSeq" id="WP_046577970.1">
    <property type="nucleotide sequence ID" value="NZ_CP010429.1"/>
</dbReference>
<dbReference type="EMBL" id="CP010429">
    <property type="protein sequence ID" value="AKD57790.1"/>
    <property type="molecule type" value="Genomic_DNA"/>
</dbReference>
<sequence length="125" mass="14136">MEDVSKLQAALRGLCPRCRQGKIFKRPFYSPRGFDEMYEHCPHCGLRYEVEPGYFIGAMYVSYAISGGVALVLGFLIFYLGHDPDGWVYAGIVAPVMIIIAPINFRISRVLWLHYVAGIKYVKGL</sequence>
<dbReference type="STRING" id="1379870.SD10_25715"/>
<keyword evidence="1" id="KW-0812">Transmembrane</keyword>
<name>A0A0E4A084_9BACT</name>
<accession>A0A0E4A084</accession>
<organism evidence="2 3">
    <name type="scientific">Spirosoma radiotolerans</name>
    <dbReference type="NCBI Taxonomy" id="1379870"/>
    <lineage>
        <taxon>Bacteria</taxon>
        <taxon>Pseudomonadati</taxon>
        <taxon>Bacteroidota</taxon>
        <taxon>Cytophagia</taxon>
        <taxon>Cytophagales</taxon>
        <taxon>Cytophagaceae</taxon>
        <taxon>Spirosoma</taxon>
    </lineage>
</organism>
<gene>
    <name evidence="2" type="ORF">SD10_25715</name>
</gene>
<dbReference type="KEGG" id="srd:SD10_25715"/>
<evidence type="ECO:0000313" key="3">
    <source>
        <dbReference type="Proteomes" id="UP000033054"/>
    </source>
</evidence>
<feature type="transmembrane region" description="Helical" evidence="1">
    <location>
        <begin position="86"/>
        <end position="105"/>
    </location>
</feature>
<evidence type="ECO:0000256" key="1">
    <source>
        <dbReference type="SAM" id="Phobius"/>
    </source>
</evidence>
<protein>
    <recommendedName>
        <fullName evidence="4">DUF983 domain-containing protein</fullName>
    </recommendedName>
</protein>
<reference evidence="2 3" key="1">
    <citation type="journal article" date="2014" name="Curr. Microbiol.">
        <title>Spirosoma radiotolerans sp. nov., a gamma-radiation-resistant bacterium isolated from gamma ray-irradiated soil.</title>
        <authorList>
            <person name="Lee J.J."/>
            <person name="Srinivasan S."/>
            <person name="Lim S."/>
            <person name="Joe M."/>
            <person name="Im S."/>
            <person name="Bae S.I."/>
            <person name="Park K.R."/>
            <person name="Han J.H."/>
            <person name="Park S.H."/>
            <person name="Joo B.M."/>
            <person name="Park S.J."/>
            <person name="Kim M.K."/>
        </authorList>
    </citation>
    <scope>NUCLEOTIDE SEQUENCE [LARGE SCALE GENOMIC DNA]</scope>
    <source>
        <strain evidence="2 3">DG5A</strain>
    </source>
</reference>
<feature type="transmembrane region" description="Helical" evidence="1">
    <location>
        <begin position="54"/>
        <end position="80"/>
    </location>
</feature>
<keyword evidence="1" id="KW-1133">Transmembrane helix</keyword>
<dbReference type="PATRIC" id="fig|1379870.5.peg.5559"/>
<dbReference type="OrthoDB" id="9790326at2"/>
<dbReference type="AlphaFoldDB" id="A0A0E4A084"/>
<keyword evidence="3" id="KW-1185">Reference proteome</keyword>
<keyword evidence="1" id="KW-0472">Membrane</keyword>
<dbReference type="InterPro" id="IPR009325">
    <property type="entry name" value="DUF983"/>
</dbReference>
<evidence type="ECO:0000313" key="2">
    <source>
        <dbReference type="EMBL" id="AKD57790.1"/>
    </source>
</evidence>
<dbReference type="HOGENOM" id="CLU_133146_0_0_10"/>
<dbReference type="Pfam" id="PF06170">
    <property type="entry name" value="DUF983"/>
    <property type="match status" value="1"/>
</dbReference>